<evidence type="ECO:0000313" key="6">
    <source>
        <dbReference type="EMBL" id="HEC06857.1"/>
    </source>
</evidence>
<dbReference type="AlphaFoldDB" id="A0A831WAU6"/>
<dbReference type="InterPro" id="IPR003644">
    <property type="entry name" value="Calx_beta"/>
</dbReference>
<sequence>MSCVIVAGQKNIIYPYKNNGICEMEEYTRMKTTHTAHIRRSKAYLALLAGCAFGVASAQLQAAPTTIVVNSSEDLATSSNFSRSTCTYIDGALFFPESDGKCTLRRAIVEASARPDSDRPISIEFNLPLNDPNYDAALQYWKVQIDESYEWELKRRYITDVSGQVTIDGNTQPGGRANAPKIMVNTNRDNLPTFGVSLEVRTSNNVIRNLGFIGGGQIILYEGNNLVENNWMGLKANGSGLSLASTASTQAMRSLARGGIILPNEDSDNNIIRGNRIIGAFERAIRITSGGDNNLIEANYIGMDSQGHVPAPHDTGVNCARELDYNASLWYGGRGIQVTGDNNTVTNNRLVGLHVPQSTNDTPPITMEIAGVGNTVTLNVIGRDLAGKDAGVCGQGMLLQGTELLVENNLIVHTRNGFDPGDDGTDFDSAILTQSFAAGSGRWITVRKNMVIDAGAATHPDHVYRFASPGVPVELRKFNPAKVTGINGTSVTGTQGDDAVLPGPTTISAACPNCRIYLYADDLDGRIEAKEFLSEATADASGNWTATLSRSLTADEGLRTQSMAMANGVIHFYGAGTTSKLSDDLYTESPAELALAQANYDVDETAGSVSVTVNRSGSSAGQVSVGYATVDNTAMSGSDYVSSSGTLTLQNGETSKSLNISIDDDAKAEGGEYFTLVLSNPVGVALGSPSQAQITIIDDESCPPGTTDLEVQGPDSYVNEEYYCATTVSIKAGDINGAGAGNELSIDGNSKVIYSAPEVILFPRFRVMDQGILRVGNGISP</sequence>
<dbReference type="SMART" id="SM00237">
    <property type="entry name" value="Calx_beta"/>
    <property type="match status" value="1"/>
</dbReference>
<evidence type="ECO:0000256" key="3">
    <source>
        <dbReference type="ARBA" id="ARBA00022837"/>
    </source>
</evidence>
<dbReference type="PANTHER" id="PTHR11878">
    <property type="entry name" value="SODIUM/CALCIUM EXCHANGER"/>
    <property type="match status" value="1"/>
</dbReference>
<dbReference type="Proteomes" id="UP000886339">
    <property type="component" value="Unassembled WGS sequence"/>
</dbReference>
<evidence type="ECO:0000259" key="5">
    <source>
        <dbReference type="SMART" id="SM00237"/>
    </source>
</evidence>
<keyword evidence="1" id="KW-0732">Signal</keyword>
<proteinExistence type="predicted"/>
<dbReference type="Pfam" id="PF03160">
    <property type="entry name" value="Calx-beta"/>
    <property type="match status" value="1"/>
</dbReference>
<evidence type="ECO:0000256" key="2">
    <source>
        <dbReference type="ARBA" id="ARBA00022737"/>
    </source>
</evidence>
<protein>
    <recommendedName>
        <fullName evidence="5">Calx-beta domain-containing protein</fullName>
    </recommendedName>
</protein>
<keyword evidence="4" id="KW-0406">Ion transport</keyword>
<name>A0A831WAU6_9GAMM</name>
<dbReference type="InterPro" id="IPR038081">
    <property type="entry name" value="CalX-like_sf"/>
</dbReference>
<feature type="domain" description="Calx-beta" evidence="5">
    <location>
        <begin position="576"/>
        <end position="679"/>
    </location>
</feature>
<dbReference type="PANTHER" id="PTHR11878:SF65">
    <property type="entry name" value="NA_CA-EXCHANGE PROTEIN, ISOFORM G"/>
    <property type="match status" value="1"/>
</dbReference>
<comment type="caution">
    <text evidence="6">The sequence shown here is derived from an EMBL/GenBank/DDBJ whole genome shotgun (WGS) entry which is preliminary data.</text>
</comment>
<dbReference type="InterPro" id="IPR011050">
    <property type="entry name" value="Pectin_lyase_fold/virulence"/>
</dbReference>
<dbReference type="GO" id="GO:0016020">
    <property type="term" value="C:membrane"/>
    <property type="evidence" value="ECO:0007669"/>
    <property type="project" value="InterPro"/>
</dbReference>
<reference evidence="6" key="1">
    <citation type="journal article" date="2020" name="mSystems">
        <title>Genome- and Community-Level Interaction Insights into Carbon Utilization and Element Cycling Functions of Hydrothermarchaeota in Hydrothermal Sediment.</title>
        <authorList>
            <person name="Zhou Z."/>
            <person name="Liu Y."/>
            <person name="Xu W."/>
            <person name="Pan J."/>
            <person name="Luo Z.H."/>
            <person name="Li M."/>
        </authorList>
    </citation>
    <scope>NUCLEOTIDE SEQUENCE [LARGE SCALE GENOMIC DNA]</scope>
    <source>
        <strain evidence="6">HyVt-458</strain>
    </source>
</reference>
<organism evidence="6">
    <name type="scientific">Thiolapillus brandeum</name>
    <dbReference type="NCBI Taxonomy" id="1076588"/>
    <lineage>
        <taxon>Bacteria</taxon>
        <taxon>Pseudomonadati</taxon>
        <taxon>Pseudomonadota</taxon>
        <taxon>Gammaproteobacteria</taxon>
        <taxon>Chromatiales</taxon>
        <taxon>Sedimenticolaceae</taxon>
        <taxon>Thiolapillus</taxon>
    </lineage>
</organism>
<dbReference type="GO" id="GO:0030001">
    <property type="term" value="P:metal ion transport"/>
    <property type="evidence" value="ECO:0007669"/>
    <property type="project" value="TreeGrafter"/>
</dbReference>
<dbReference type="Gene3D" id="2.60.40.2030">
    <property type="match status" value="1"/>
</dbReference>
<dbReference type="SUPFAM" id="SSF51126">
    <property type="entry name" value="Pectin lyase-like"/>
    <property type="match status" value="1"/>
</dbReference>
<keyword evidence="2" id="KW-0677">Repeat</keyword>
<dbReference type="SUPFAM" id="SSF141072">
    <property type="entry name" value="CalX-like"/>
    <property type="match status" value="1"/>
</dbReference>
<dbReference type="EMBL" id="DRLF01000294">
    <property type="protein sequence ID" value="HEC06857.1"/>
    <property type="molecule type" value="Genomic_DNA"/>
</dbReference>
<dbReference type="InterPro" id="IPR051171">
    <property type="entry name" value="CaCA"/>
</dbReference>
<accession>A0A831WAU6</accession>
<dbReference type="InterPro" id="IPR012334">
    <property type="entry name" value="Pectin_lyas_fold"/>
</dbReference>
<evidence type="ECO:0000256" key="4">
    <source>
        <dbReference type="ARBA" id="ARBA00023065"/>
    </source>
</evidence>
<dbReference type="Gene3D" id="2.160.20.10">
    <property type="entry name" value="Single-stranded right-handed beta-helix, Pectin lyase-like"/>
    <property type="match status" value="1"/>
</dbReference>
<evidence type="ECO:0000256" key="1">
    <source>
        <dbReference type="ARBA" id="ARBA00022729"/>
    </source>
</evidence>
<keyword evidence="4" id="KW-0813">Transport</keyword>
<gene>
    <name evidence="6" type="ORF">ENJ12_08405</name>
</gene>
<keyword evidence="3" id="KW-0106">Calcium</keyword>
<dbReference type="GO" id="GO:0007154">
    <property type="term" value="P:cell communication"/>
    <property type="evidence" value="ECO:0007669"/>
    <property type="project" value="InterPro"/>
</dbReference>